<dbReference type="Proteomes" id="UP001186944">
    <property type="component" value="Unassembled WGS sequence"/>
</dbReference>
<dbReference type="InterPro" id="IPR011989">
    <property type="entry name" value="ARM-like"/>
</dbReference>
<dbReference type="InterPro" id="IPR016024">
    <property type="entry name" value="ARM-type_fold"/>
</dbReference>
<dbReference type="PANTHER" id="PTHR16216:SF2">
    <property type="entry name" value="DYNEIN AXONEMAL ASSEMBLY FACTOR 5"/>
    <property type="match status" value="1"/>
</dbReference>
<organism evidence="3 4">
    <name type="scientific">Pinctada imbricata</name>
    <name type="common">Atlantic pearl-oyster</name>
    <name type="synonym">Pinctada martensii</name>
    <dbReference type="NCBI Taxonomy" id="66713"/>
    <lineage>
        <taxon>Eukaryota</taxon>
        <taxon>Metazoa</taxon>
        <taxon>Spiralia</taxon>
        <taxon>Lophotrochozoa</taxon>
        <taxon>Mollusca</taxon>
        <taxon>Bivalvia</taxon>
        <taxon>Autobranchia</taxon>
        <taxon>Pteriomorphia</taxon>
        <taxon>Pterioida</taxon>
        <taxon>Pterioidea</taxon>
        <taxon>Pteriidae</taxon>
        <taxon>Pinctada</taxon>
    </lineage>
</organism>
<feature type="domain" description="Dynein axonemal assembly factor 5 TPR repeats" evidence="2">
    <location>
        <begin position="134"/>
        <end position="228"/>
    </location>
</feature>
<dbReference type="GO" id="GO:0003341">
    <property type="term" value="P:cilium movement"/>
    <property type="evidence" value="ECO:0007669"/>
    <property type="project" value="TreeGrafter"/>
</dbReference>
<evidence type="ECO:0000259" key="1">
    <source>
        <dbReference type="Pfam" id="PF24573"/>
    </source>
</evidence>
<dbReference type="FunFam" id="1.25.10.10:FF:000746">
    <property type="entry name" value="Dynein assembly factor 5, axonemal"/>
    <property type="match status" value="1"/>
</dbReference>
<protein>
    <submittedName>
        <fullName evidence="3">Uncharacterized protein</fullName>
    </submittedName>
</protein>
<evidence type="ECO:0000259" key="2">
    <source>
        <dbReference type="Pfam" id="PF25757"/>
    </source>
</evidence>
<comment type="caution">
    <text evidence="3">The sequence shown here is derived from an EMBL/GenBank/DDBJ whole genome shotgun (WGS) entry which is preliminary data.</text>
</comment>
<dbReference type="GO" id="GO:0036158">
    <property type="term" value="P:outer dynein arm assembly"/>
    <property type="evidence" value="ECO:0007669"/>
    <property type="project" value="TreeGrafter"/>
</dbReference>
<sequence length="755" mass="86018">MSDEQLHAEIKQAIARHINCLSDDNRNKRKLALQGLHKEILERKPEVDPDTLQAVLADIIKSVLNTVSDPVEKCRELSINLIQDFSKRIPNPSGNLSYVIPVIATRLGQQEIIEPSEELRLQLVELLFHLVEWDVIQNGNGKPVETVVPHLAQRLFDDSPAVRKAVIKIVGHWLLDLPDRYSYHHKLMPLLMTGLSDEQPEIAELADSLWYDVGLKYEKENEEELKDKLDFAKPAPAHYPPKVERPNLGCRTLMFRNMSKILPALLRDLTDWVLATRKKSAGLLYWLLLNAEDYITQHMTPLLTGMYKACNDEDQQVVKDVQKSAVLVGYFVLPEVWCKLMLGHVSSMQTFPPLMVLASVIQGTEREVIKSYLPSIMETITSHSVCHAHEIQVHTELLRCVESIIDISQEDIGDISQDIFNLLITILALRQDQKTEDKAYQLLDRQCKMLDMCGRQEMFTKHSLPLINTYVDTYNTWTVHSVERLVFDTLLIEAGSVVGDLLDYIVPILVTNLSTDKDPEMRLKFFSLLSRLVMNSTTTLDSRQRFGDFAVIVVRDIIIPNCVWSAGRVAGAIRTTAVSCMWALLQSGVLTKEKLAPVVEDLLTQMLSSLEDDNKNTRLICCRVMTRIFDTMGSDLGQDRLHNIYPDLLKRLDDSSNEVRIIVCKTFLAYLDSFEDKYDTVLYRAHLEGMYKGLLIHLDDPDNKIQEAVLEVLKKIGSLHPGMLLQEVESVKHKHRTQTYCNQLINYAKDLVSAS</sequence>
<feature type="domain" description="Dynein axonemal assembly factor 5 TPR repeats" evidence="2">
    <location>
        <begin position="20"/>
        <end position="132"/>
    </location>
</feature>
<dbReference type="InterPro" id="IPR056497">
    <property type="entry name" value="HEAT_DAAF5"/>
</dbReference>
<dbReference type="GO" id="GO:0005737">
    <property type="term" value="C:cytoplasm"/>
    <property type="evidence" value="ECO:0007669"/>
    <property type="project" value="TreeGrafter"/>
</dbReference>
<feature type="domain" description="Dynein axonemal assembly factor 5 HEAT-repeat" evidence="1">
    <location>
        <begin position="238"/>
        <end position="429"/>
    </location>
</feature>
<proteinExistence type="predicted"/>
<dbReference type="GO" id="GO:0036159">
    <property type="term" value="P:inner dynein arm assembly"/>
    <property type="evidence" value="ECO:0007669"/>
    <property type="project" value="TreeGrafter"/>
</dbReference>
<accession>A0AA89C1F3</accession>
<dbReference type="EMBL" id="VSWD01000010">
    <property type="protein sequence ID" value="KAK3090687.1"/>
    <property type="molecule type" value="Genomic_DNA"/>
</dbReference>
<dbReference type="PANTHER" id="PTHR16216">
    <property type="entry name" value="DYNEIN ASSEMBLY FACTOR 5, AXONEMAL"/>
    <property type="match status" value="1"/>
</dbReference>
<reference evidence="3" key="1">
    <citation type="submission" date="2019-08" db="EMBL/GenBank/DDBJ databases">
        <title>The improved chromosome-level genome for the pearl oyster Pinctada fucata martensii using PacBio sequencing and Hi-C.</title>
        <authorList>
            <person name="Zheng Z."/>
        </authorList>
    </citation>
    <scope>NUCLEOTIDE SEQUENCE</scope>
    <source>
        <strain evidence="3">ZZ-2019</strain>
        <tissue evidence="3">Adductor muscle</tissue>
    </source>
</reference>
<evidence type="ECO:0000313" key="4">
    <source>
        <dbReference type="Proteomes" id="UP001186944"/>
    </source>
</evidence>
<evidence type="ECO:0000313" key="3">
    <source>
        <dbReference type="EMBL" id="KAK3090687.1"/>
    </source>
</evidence>
<dbReference type="InterPro" id="IPR057978">
    <property type="entry name" value="TPR_DAAF5"/>
</dbReference>
<dbReference type="Pfam" id="PF24573">
    <property type="entry name" value="HEAT_DAAF5"/>
    <property type="match status" value="1"/>
</dbReference>
<dbReference type="Gene3D" id="1.25.10.10">
    <property type="entry name" value="Leucine-rich Repeat Variant"/>
    <property type="match status" value="3"/>
</dbReference>
<name>A0AA89C1F3_PINIB</name>
<keyword evidence="4" id="KW-1185">Reference proteome</keyword>
<dbReference type="InterPro" id="IPR052623">
    <property type="entry name" value="DAAF5"/>
</dbReference>
<dbReference type="GO" id="GO:0045505">
    <property type="term" value="F:dynein intermediate chain binding"/>
    <property type="evidence" value="ECO:0007669"/>
    <property type="project" value="TreeGrafter"/>
</dbReference>
<gene>
    <name evidence="3" type="ORF">FSP39_013747</name>
</gene>
<dbReference type="Pfam" id="PF25757">
    <property type="entry name" value="TPR_DNAAF5"/>
    <property type="match status" value="2"/>
</dbReference>
<dbReference type="SUPFAM" id="SSF48371">
    <property type="entry name" value="ARM repeat"/>
    <property type="match status" value="1"/>
</dbReference>
<dbReference type="AlphaFoldDB" id="A0AA89C1F3"/>